<dbReference type="PRINTS" id="PR00682">
    <property type="entry name" value="IPNSYNTHASE"/>
</dbReference>
<dbReference type="Proteomes" id="UP000054097">
    <property type="component" value="Unassembled WGS sequence"/>
</dbReference>
<dbReference type="Pfam" id="PF03171">
    <property type="entry name" value="2OG-FeII_Oxy"/>
    <property type="match status" value="1"/>
</dbReference>
<dbReference type="InterPro" id="IPR005123">
    <property type="entry name" value="Oxoglu/Fe-dep_dioxygenase_dom"/>
</dbReference>
<dbReference type="AlphaFoldDB" id="A0A0C3B2D1"/>
<dbReference type="GO" id="GO:0016491">
    <property type="term" value="F:oxidoreductase activity"/>
    <property type="evidence" value="ECO:0007669"/>
    <property type="project" value="UniProtKB-KW"/>
</dbReference>
<dbReference type="EMBL" id="KN824307">
    <property type="protein sequence ID" value="KIM26349.1"/>
    <property type="molecule type" value="Genomic_DNA"/>
</dbReference>
<sequence>MLGITTRRVIVQTRPYYRQRCLATLAQEVLRDETFHIPVVSFSKFRKAKSSAEKEQTANEVVTAFKEVGFVYLKDHGISPEVIDNAFKQSAEFFKLPMEEKMKIPWDDPRANRGYVARGRERVTQETDPVKIAKMRASAPDAKESMEIGRDWDATWKNKWPQDSLVPKFRPTFLDFFQTCHELHVDVMRSIATGLELEENFFDDKIHEQYHNLRLLNYPSIRTELLRAEGQARAGAHSDYGTLTFVFQDSVGGLEVQNPHTKQYHPATPIPGTIVVNVGDLLARWSNDVFRSTLHRVVSPSKSLLPPDAEMTPSRQSIAFFCNPNGGANISCLPHCLGTTGAKYPAVTTQDYIVSRLSETYS</sequence>
<organism evidence="3 4">
    <name type="scientific">Serendipita vermifera MAFF 305830</name>
    <dbReference type="NCBI Taxonomy" id="933852"/>
    <lineage>
        <taxon>Eukaryota</taxon>
        <taxon>Fungi</taxon>
        <taxon>Dikarya</taxon>
        <taxon>Basidiomycota</taxon>
        <taxon>Agaricomycotina</taxon>
        <taxon>Agaricomycetes</taxon>
        <taxon>Sebacinales</taxon>
        <taxon>Serendipitaceae</taxon>
        <taxon>Serendipita</taxon>
    </lineage>
</organism>
<dbReference type="SUPFAM" id="SSF51197">
    <property type="entry name" value="Clavaminate synthase-like"/>
    <property type="match status" value="1"/>
</dbReference>
<feature type="domain" description="Fe2OG dioxygenase" evidence="2">
    <location>
        <begin position="209"/>
        <end position="324"/>
    </location>
</feature>
<keyword evidence="4" id="KW-1185">Reference proteome</keyword>
<dbReference type="PROSITE" id="PS51471">
    <property type="entry name" value="FE2OG_OXY"/>
    <property type="match status" value="1"/>
</dbReference>
<accession>A0A0C3B2D1</accession>
<evidence type="ECO:0000313" key="3">
    <source>
        <dbReference type="EMBL" id="KIM26349.1"/>
    </source>
</evidence>
<gene>
    <name evidence="3" type="ORF">M408DRAFT_330697</name>
</gene>
<dbReference type="OrthoDB" id="288590at2759"/>
<dbReference type="InterPro" id="IPR027443">
    <property type="entry name" value="IPNS-like_sf"/>
</dbReference>
<keyword evidence="1" id="KW-0560">Oxidoreductase</keyword>
<dbReference type="InterPro" id="IPR026992">
    <property type="entry name" value="DIOX_N"/>
</dbReference>
<dbReference type="STRING" id="933852.A0A0C3B2D1"/>
<reference evidence="3 4" key="1">
    <citation type="submission" date="2014-04" db="EMBL/GenBank/DDBJ databases">
        <authorList>
            <consortium name="DOE Joint Genome Institute"/>
            <person name="Kuo A."/>
            <person name="Zuccaro A."/>
            <person name="Kohler A."/>
            <person name="Nagy L.G."/>
            <person name="Floudas D."/>
            <person name="Copeland A."/>
            <person name="Barry K.W."/>
            <person name="Cichocki N."/>
            <person name="Veneault-Fourrey C."/>
            <person name="LaButti K."/>
            <person name="Lindquist E.A."/>
            <person name="Lipzen A."/>
            <person name="Lundell T."/>
            <person name="Morin E."/>
            <person name="Murat C."/>
            <person name="Sun H."/>
            <person name="Tunlid A."/>
            <person name="Henrissat B."/>
            <person name="Grigoriev I.V."/>
            <person name="Hibbett D.S."/>
            <person name="Martin F."/>
            <person name="Nordberg H.P."/>
            <person name="Cantor M.N."/>
            <person name="Hua S.X."/>
        </authorList>
    </citation>
    <scope>NUCLEOTIDE SEQUENCE [LARGE SCALE GENOMIC DNA]</scope>
    <source>
        <strain evidence="3 4">MAFF 305830</strain>
    </source>
</reference>
<dbReference type="GO" id="GO:0046872">
    <property type="term" value="F:metal ion binding"/>
    <property type="evidence" value="ECO:0007669"/>
    <property type="project" value="UniProtKB-KW"/>
</dbReference>
<dbReference type="FunFam" id="2.60.120.330:FF:000038">
    <property type="entry name" value="Si:dkey-10o6.2"/>
    <property type="match status" value="1"/>
</dbReference>
<dbReference type="InterPro" id="IPR050231">
    <property type="entry name" value="Iron_ascorbate_oxido_reductase"/>
</dbReference>
<name>A0A0C3B2D1_SERVB</name>
<evidence type="ECO:0000256" key="1">
    <source>
        <dbReference type="RuleBase" id="RU003682"/>
    </source>
</evidence>
<evidence type="ECO:0000259" key="2">
    <source>
        <dbReference type="PROSITE" id="PS51471"/>
    </source>
</evidence>
<dbReference type="Gene3D" id="2.60.120.330">
    <property type="entry name" value="B-lactam Antibiotic, Isopenicillin N Synthase, Chain"/>
    <property type="match status" value="1"/>
</dbReference>
<comment type="similarity">
    <text evidence="1">Belongs to the iron/ascorbate-dependent oxidoreductase family.</text>
</comment>
<dbReference type="HOGENOM" id="CLU_010119_6_1_1"/>
<dbReference type="PANTHER" id="PTHR47990">
    <property type="entry name" value="2-OXOGLUTARATE (2OG) AND FE(II)-DEPENDENT OXYGENASE SUPERFAMILY PROTEIN-RELATED"/>
    <property type="match status" value="1"/>
</dbReference>
<keyword evidence="1" id="KW-0479">Metal-binding</keyword>
<dbReference type="Pfam" id="PF14226">
    <property type="entry name" value="DIOX_N"/>
    <property type="match status" value="1"/>
</dbReference>
<protein>
    <recommendedName>
        <fullName evidence="2">Fe2OG dioxygenase domain-containing protein</fullName>
    </recommendedName>
</protein>
<reference evidence="4" key="2">
    <citation type="submission" date="2015-01" db="EMBL/GenBank/DDBJ databases">
        <title>Evolutionary Origins and Diversification of the Mycorrhizal Mutualists.</title>
        <authorList>
            <consortium name="DOE Joint Genome Institute"/>
            <consortium name="Mycorrhizal Genomics Consortium"/>
            <person name="Kohler A."/>
            <person name="Kuo A."/>
            <person name="Nagy L.G."/>
            <person name="Floudas D."/>
            <person name="Copeland A."/>
            <person name="Barry K.W."/>
            <person name="Cichocki N."/>
            <person name="Veneault-Fourrey C."/>
            <person name="LaButti K."/>
            <person name="Lindquist E.A."/>
            <person name="Lipzen A."/>
            <person name="Lundell T."/>
            <person name="Morin E."/>
            <person name="Murat C."/>
            <person name="Riley R."/>
            <person name="Ohm R."/>
            <person name="Sun H."/>
            <person name="Tunlid A."/>
            <person name="Henrissat B."/>
            <person name="Grigoriev I.V."/>
            <person name="Hibbett D.S."/>
            <person name="Martin F."/>
        </authorList>
    </citation>
    <scope>NUCLEOTIDE SEQUENCE [LARGE SCALE GENOMIC DNA]</scope>
    <source>
        <strain evidence="4">MAFF 305830</strain>
    </source>
</reference>
<proteinExistence type="inferred from homology"/>
<keyword evidence="1" id="KW-0408">Iron</keyword>
<dbReference type="InterPro" id="IPR044861">
    <property type="entry name" value="IPNS-like_FE2OG_OXY"/>
</dbReference>
<evidence type="ECO:0000313" key="4">
    <source>
        <dbReference type="Proteomes" id="UP000054097"/>
    </source>
</evidence>